<keyword evidence="2" id="KW-1185">Reference proteome</keyword>
<dbReference type="Proteomes" id="UP000051248">
    <property type="component" value="Unassembled WGS sequence"/>
</dbReference>
<comment type="caution">
    <text evidence="1">The sequence shown here is derived from an EMBL/GenBank/DDBJ whole genome shotgun (WGS) entry which is preliminary data.</text>
</comment>
<dbReference type="OrthoDB" id="5432268at2"/>
<accession>A0A0R1K5C2</accession>
<reference evidence="1 2" key="1">
    <citation type="journal article" date="2015" name="Genome Announc.">
        <title>Expanding the biotechnology potential of lactobacilli through comparative genomics of 213 strains and associated genera.</title>
        <authorList>
            <person name="Sun Z."/>
            <person name="Harris H.M."/>
            <person name="McCann A."/>
            <person name="Guo C."/>
            <person name="Argimon S."/>
            <person name="Zhang W."/>
            <person name="Yang X."/>
            <person name="Jeffery I.B."/>
            <person name="Cooney J.C."/>
            <person name="Kagawa T.F."/>
            <person name="Liu W."/>
            <person name="Song Y."/>
            <person name="Salvetti E."/>
            <person name="Wrobel A."/>
            <person name="Rasinkangas P."/>
            <person name="Parkhill J."/>
            <person name="Rea M.C."/>
            <person name="O'Sullivan O."/>
            <person name="Ritari J."/>
            <person name="Douillard F.P."/>
            <person name="Paul Ross R."/>
            <person name="Yang R."/>
            <person name="Briner A.E."/>
            <person name="Felis G.E."/>
            <person name="de Vos W.M."/>
            <person name="Barrangou R."/>
            <person name="Klaenhammer T.R."/>
            <person name="Caufield P.W."/>
            <person name="Cui Y."/>
            <person name="Zhang H."/>
            <person name="O'Toole P.W."/>
        </authorList>
    </citation>
    <scope>NUCLEOTIDE SEQUENCE [LARGE SCALE GENOMIC DNA]</scope>
    <source>
        <strain evidence="1 2">DSM 19682</strain>
    </source>
</reference>
<evidence type="ECO:0000313" key="1">
    <source>
        <dbReference type="EMBL" id="KRK78774.1"/>
    </source>
</evidence>
<proteinExistence type="predicted"/>
<gene>
    <name evidence="1" type="ORF">FD03_GL002553</name>
</gene>
<evidence type="ECO:0008006" key="3">
    <source>
        <dbReference type="Google" id="ProtNLM"/>
    </source>
</evidence>
<organism evidence="1 2">
    <name type="scientific">Companilactobacillus nodensis DSM 19682 = JCM 14932 = NBRC 107160</name>
    <dbReference type="NCBI Taxonomy" id="1423775"/>
    <lineage>
        <taxon>Bacteria</taxon>
        <taxon>Bacillati</taxon>
        <taxon>Bacillota</taxon>
        <taxon>Bacilli</taxon>
        <taxon>Lactobacillales</taxon>
        <taxon>Lactobacillaceae</taxon>
        <taxon>Companilactobacillus</taxon>
    </lineage>
</organism>
<dbReference type="AlphaFoldDB" id="A0A0R1K5C2"/>
<dbReference type="eggNOG" id="ENOG502ZCCB">
    <property type="taxonomic scope" value="Bacteria"/>
</dbReference>
<evidence type="ECO:0000313" key="2">
    <source>
        <dbReference type="Proteomes" id="UP000051248"/>
    </source>
</evidence>
<dbReference type="STRING" id="1423775.FD03_GL002553"/>
<dbReference type="EMBL" id="AZDZ01000022">
    <property type="protein sequence ID" value="KRK78774.1"/>
    <property type="molecule type" value="Genomic_DNA"/>
</dbReference>
<name>A0A0R1K5C2_9LACO</name>
<sequence>MDLTVDVINKLKEISDEASNNKVINIDGRNYCINGNGDVRLMLPKNLSEDSVQLNTLTGLIDIVKNMPERKNEKLYIQVTSPTMVDVYGGLDSYGRREQLVCSRAVLPRIDFYQFLDQEEMNITLQSKFVENPDREIILKVIGNLEEKTVHSANDDGVSQSVNIKTGVASVSEVKVPNPVTLAPYRTFAEVTQPASKFIFRMKNGMLTAIFEADGGAWKNEAMNSVATYLEDNFAEEVESKHVVVIS</sequence>
<dbReference type="PATRIC" id="fig|1423775.4.peg.2597"/>
<dbReference type="RefSeq" id="WP_025024708.1">
    <property type="nucleotide sequence ID" value="NZ_AZDZ01000022.1"/>
</dbReference>
<protein>
    <recommendedName>
        <fullName evidence="3">Phage protein</fullName>
    </recommendedName>
</protein>